<dbReference type="SUPFAM" id="SSF48403">
    <property type="entry name" value="Ankyrin repeat"/>
    <property type="match status" value="1"/>
</dbReference>
<dbReference type="Gene3D" id="1.25.40.20">
    <property type="entry name" value="Ankyrin repeat-containing domain"/>
    <property type="match status" value="2"/>
</dbReference>
<evidence type="ECO:0000313" key="1">
    <source>
        <dbReference type="EMBL" id="GFH53333.1"/>
    </source>
</evidence>
<accession>A0AAD3CWB2</accession>
<comment type="caution">
    <text evidence="1">The sequence shown here is derived from an EMBL/GenBank/DDBJ whole genome shotgun (WGS) entry which is preliminary data.</text>
</comment>
<name>A0AAD3CWB2_9STRA</name>
<dbReference type="PANTHER" id="PTHR46586:SF3">
    <property type="entry name" value="ANKYRIN REPEAT-CONTAINING PROTEIN"/>
    <property type="match status" value="1"/>
</dbReference>
<organism evidence="1 2">
    <name type="scientific">Chaetoceros tenuissimus</name>
    <dbReference type="NCBI Taxonomy" id="426638"/>
    <lineage>
        <taxon>Eukaryota</taxon>
        <taxon>Sar</taxon>
        <taxon>Stramenopiles</taxon>
        <taxon>Ochrophyta</taxon>
        <taxon>Bacillariophyta</taxon>
        <taxon>Coscinodiscophyceae</taxon>
        <taxon>Chaetocerotophycidae</taxon>
        <taxon>Chaetocerotales</taxon>
        <taxon>Chaetocerotaceae</taxon>
        <taxon>Chaetoceros</taxon>
    </lineage>
</organism>
<dbReference type="PANTHER" id="PTHR46586">
    <property type="entry name" value="ANKYRIN REPEAT-CONTAINING PROTEIN"/>
    <property type="match status" value="1"/>
</dbReference>
<dbReference type="Proteomes" id="UP001054902">
    <property type="component" value="Unassembled WGS sequence"/>
</dbReference>
<dbReference type="SUPFAM" id="SSF140860">
    <property type="entry name" value="Pseudo ankyrin repeat-like"/>
    <property type="match status" value="2"/>
</dbReference>
<protein>
    <submittedName>
        <fullName evidence="1">Uncharacterized protein</fullName>
    </submittedName>
</protein>
<sequence length="683" mass="79199">MMTQARKRMRLEDGSTSDEALELEPSATIIDMPDDLIKNIFSFVGKGNYCFIGPVSKYFCYNYLTMDVIEDKFAHKLDYLQAIGRNKFTTAEAASFSFALAEDCFLKAPEDFQEEVVRNVASKGKLDILELGHAMGIDVKKAMQRNMKSFNSITQKGDLKMLQYLHEKGLLPEHQWELRQIIDSTACNNNLEILRWLRKHKKFKKLQPTYIMDLFSSAAKCGQMAIFKWTIKWARPSKPLMKNFMNDAAASGNVELVKYFRSDDLPWNLPKTPWTPNTFYYAARSGNIEMLQYLFENECPHDDPRICSNVVSSKNHEKAVELLKWLHEHGFPWDEKTCSSAAEYGNLKALQYMRSKGCPWNSVSFVNGIRNLHFEVVEYCLRNNCPTSVEEDDEDDEDDDISVESVLQICLWPYEDCDYDRPFRMLKLLRSFSGPWDEELVSAVSRKLEGLKWLRSEGYLLDMLKCANYAAEHGDIKTLKWLKSEGFQFNNEETCALAASNDNLEVLQWLRAEGSPVNEETFRNAILSKNVDTIQYCIENDFPFEEEGVYEDFIECCHDPIYIMKLLRKCGYTWHADACTRAAYDGNLKLLRWLRFNGCPWDENVCNWCVKGSDLDMLKYAHENGCPWTKETYAYCFSDEGLDDAFVEIPTETTYQIICSQKVFEYLQKHNCPQPDPNDWDIP</sequence>
<dbReference type="AlphaFoldDB" id="A0AAD3CWB2"/>
<proteinExistence type="predicted"/>
<evidence type="ECO:0000313" key="2">
    <source>
        <dbReference type="Proteomes" id="UP001054902"/>
    </source>
</evidence>
<gene>
    <name evidence="1" type="ORF">CTEN210_09809</name>
</gene>
<keyword evidence="2" id="KW-1185">Reference proteome</keyword>
<reference evidence="1 2" key="1">
    <citation type="journal article" date="2021" name="Sci. Rep.">
        <title>The genome of the diatom Chaetoceros tenuissimus carries an ancient integrated fragment of an extant virus.</title>
        <authorList>
            <person name="Hongo Y."/>
            <person name="Kimura K."/>
            <person name="Takaki Y."/>
            <person name="Yoshida Y."/>
            <person name="Baba S."/>
            <person name="Kobayashi G."/>
            <person name="Nagasaki K."/>
            <person name="Hano T."/>
            <person name="Tomaru Y."/>
        </authorList>
    </citation>
    <scope>NUCLEOTIDE SEQUENCE [LARGE SCALE GENOMIC DNA]</scope>
    <source>
        <strain evidence="1 2">NIES-3715</strain>
    </source>
</reference>
<dbReference type="InterPro" id="IPR036770">
    <property type="entry name" value="Ankyrin_rpt-contain_sf"/>
</dbReference>
<dbReference type="InterPro" id="IPR052050">
    <property type="entry name" value="SecEffector_AnkRepeat"/>
</dbReference>
<dbReference type="EMBL" id="BLLK01000047">
    <property type="protein sequence ID" value="GFH53333.1"/>
    <property type="molecule type" value="Genomic_DNA"/>
</dbReference>